<dbReference type="PANTHER" id="PTHR46851:SF11">
    <property type="entry name" value="GYF DOMAIN-CONTAINING PROTEIN"/>
    <property type="match status" value="1"/>
</dbReference>
<proteinExistence type="predicted"/>
<accession>A0A1D6FQ05</accession>
<dbReference type="Gene3D" id="3.90.70.200">
    <property type="entry name" value="Plus-3 domain"/>
    <property type="match status" value="1"/>
</dbReference>
<dbReference type="InterPro" id="IPR036128">
    <property type="entry name" value="Plus3-like_sf"/>
</dbReference>
<dbReference type="InterPro" id="IPR045894">
    <property type="entry name" value="At5g08430-like"/>
</dbReference>
<sequence length="95" mass="10980">MHKKVHQHRKLYQLGLVTGTSKSPEEYKINDVSTDILLCISSIPDIKISSLSDEEYEEEECQDLRLLAKNESFKRPTVVSYPCFLFPLTKMFVAQ</sequence>
<dbReference type="SUPFAM" id="SSF159042">
    <property type="entry name" value="Plus3-like"/>
    <property type="match status" value="1"/>
</dbReference>
<gene>
    <name evidence="1" type="ORF">ZEAMMB73_Zm00001d010235</name>
</gene>
<dbReference type="EMBL" id="CM000784">
    <property type="protein sequence ID" value="AQK93697.1"/>
    <property type="molecule type" value="Genomic_DNA"/>
</dbReference>
<reference evidence="1" key="1">
    <citation type="submission" date="2015-12" db="EMBL/GenBank/DDBJ databases">
        <title>Update maize B73 reference genome by single molecule sequencing technologies.</title>
        <authorList>
            <consortium name="Maize Genome Sequencing Project"/>
            <person name="Ware D."/>
        </authorList>
    </citation>
    <scope>NUCLEOTIDE SEQUENCE</scope>
    <source>
        <tissue evidence="1">Seedling</tissue>
    </source>
</reference>
<evidence type="ECO:0000313" key="1">
    <source>
        <dbReference type="EMBL" id="AQK93697.1"/>
    </source>
</evidence>
<dbReference type="GO" id="GO:0003677">
    <property type="term" value="F:DNA binding"/>
    <property type="evidence" value="ECO:0007669"/>
    <property type="project" value="InterPro"/>
</dbReference>
<dbReference type="AlphaFoldDB" id="A0A1D6FQ05"/>
<protein>
    <submittedName>
        <fullName evidence="1">Zinc ion binding</fullName>
    </submittedName>
</protein>
<name>A0A1D6FQ05_MAIZE</name>
<dbReference type="PANTHER" id="PTHR46851">
    <property type="entry name" value="OS01G0884500 PROTEIN"/>
    <property type="match status" value="1"/>
</dbReference>
<organism evidence="1">
    <name type="scientific">Zea mays</name>
    <name type="common">Maize</name>
    <dbReference type="NCBI Taxonomy" id="4577"/>
    <lineage>
        <taxon>Eukaryota</taxon>
        <taxon>Viridiplantae</taxon>
        <taxon>Streptophyta</taxon>
        <taxon>Embryophyta</taxon>
        <taxon>Tracheophyta</taxon>
        <taxon>Spermatophyta</taxon>
        <taxon>Magnoliopsida</taxon>
        <taxon>Liliopsida</taxon>
        <taxon>Poales</taxon>
        <taxon>Poaceae</taxon>
        <taxon>PACMAD clade</taxon>
        <taxon>Panicoideae</taxon>
        <taxon>Andropogonodae</taxon>
        <taxon>Andropogoneae</taxon>
        <taxon>Tripsacinae</taxon>
        <taxon>Zea</taxon>
    </lineage>
</organism>